<reference evidence="1 2" key="1">
    <citation type="journal article" date="2019" name="Commun. Biol.">
        <title>The bagworm genome reveals a unique fibroin gene that provides high tensile strength.</title>
        <authorList>
            <person name="Kono N."/>
            <person name="Nakamura H."/>
            <person name="Ohtoshi R."/>
            <person name="Tomita M."/>
            <person name="Numata K."/>
            <person name="Arakawa K."/>
        </authorList>
    </citation>
    <scope>NUCLEOTIDE SEQUENCE [LARGE SCALE GENOMIC DNA]</scope>
</reference>
<accession>A0A4C1ZLQ2</accession>
<dbReference type="AlphaFoldDB" id="A0A4C1ZLQ2"/>
<proteinExistence type="predicted"/>
<dbReference type="EMBL" id="BGZK01001887">
    <property type="protein sequence ID" value="GBP87819.1"/>
    <property type="molecule type" value="Genomic_DNA"/>
</dbReference>
<evidence type="ECO:0000313" key="2">
    <source>
        <dbReference type="Proteomes" id="UP000299102"/>
    </source>
</evidence>
<evidence type="ECO:0008006" key="3">
    <source>
        <dbReference type="Google" id="ProtNLM"/>
    </source>
</evidence>
<name>A0A4C1ZLQ2_EUMVA</name>
<sequence length="128" mass="14566">MVDEIMKALKRIKVGKAVGYNRVSSEIPRGDGGVVASLLYQLFKKCWKSHRVPKDWCKAVIVLLYKDLEKAYDRAKKHDLWRTLSMHGVSSRLIQALQCLYRSSSGCVRINGAYTNWFTSAGITDRDV</sequence>
<dbReference type="OrthoDB" id="7362285at2759"/>
<organism evidence="1 2">
    <name type="scientific">Eumeta variegata</name>
    <name type="common">Bagworm moth</name>
    <name type="synonym">Eumeta japonica</name>
    <dbReference type="NCBI Taxonomy" id="151549"/>
    <lineage>
        <taxon>Eukaryota</taxon>
        <taxon>Metazoa</taxon>
        <taxon>Ecdysozoa</taxon>
        <taxon>Arthropoda</taxon>
        <taxon>Hexapoda</taxon>
        <taxon>Insecta</taxon>
        <taxon>Pterygota</taxon>
        <taxon>Neoptera</taxon>
        <taxon>Endopterygota</taxon>
        <taxon>Lepidoptera</taxon>
        <taxon>Glossata</taxon>
        <taxon>Ditrysia</taxon>
        <taxon>Tineoidea</taxon>
        <taxon>Psychidae</taxon>
        <taxon>Oiketicinae</taxon>
        <taxon>Eumeta</taxon>
    </lineage>
</organism>
<dbReference type="Proteomes" id="UP000299102">
    <property type="component" value="Unassembled WGS sequence"/>
</dbReference>
<keyword evidence="2" id="KW-1185">Reference proteome</keyword>
<comment type="caution">
    <text evidence="1">The sequence shown here is derived from an EMBL/GenBank/DDBJ whole genome shotgun (WGS) entry which is preliminary data.</text>
</comment>
<evidence type="ECO:0000313" key="1">
    <source>
        <dbReference type="EMBL" id="GBP87819.1"/>
    </source>
</evidence>
<protein>
    <recommendedName>
        <fullName evidence="3">Reverse transcriptase domain-containing protein</fullName>
    </recommendedName>
</protein>
<gene>
    <name evidence="1" type="ORF">EVAR_103716_1</name>
</gene>
<dbReference type="STRING" id="151549.A0A4C1ZLQ2"/>